<feature type="transmembrane region" description="Helical" evidence="9">
    <location>
        <begin position="170"/>
        <end position="196"/>
    </location>
</feature>
<feature type="transmembrane region" description="Helical" evidence="9">
    <location>
        <begin position="644"/>
        <end position="663"/>
    </location>
</feature>
<feature type="transmembrane region" description="Helical" evidence="9">
    <location>
        <begin position="69"/>
        <end position="89"/>
    </location>
</feature>
<evidence type="ECO:0000256" key="1">
    <source>
        <dbReference type="ARBA" id="ARBA00004141"/>
    </source>
</evidence>
<evidence type="ECO:0000256" key="3">
    <source>
        <dbReference type="ARBA" id="ARBA00022448"/>
    </source>
</evidence>
<comment type="similarity">
    <text evidence="2">Belongs to the oligopeptide OPT transporter family.</text>
</comment>
<evidence type="ECO:0000313" key="10">
    <source>
        <dbReference type="EMBL" id="KAE9968294.1"/>
    </source>
</evidence>
<evidence type="ECO:0000256" key="6">
    <source>
        <dbReference type="ARBA" id="ARBA00022927"/>
    </source>
</evidence>
<keyword evidence="6" id="KW-0653">Protein transport</keyword>
<feature type="transmembrane region" description="Helical" evidence="9">
    <location>
        <begin position="514"/>
        <end position="533"/>
    </location>
</feature>
<dbReference type="AlphaFoldDB" id="A0A8H3UDR5"/>
<keyword evidence="8 9" id="KW-0472">Membrane</keyword>
<dbReference type="EMBL" id="WNWQ01000421">
    <property type="protein sequence ID" value="KAE9968294.1"/>
    <property type="molecule type" value="Genomic_DNA"/>
</dbReference>
<reference evidence="10 11" key="1">
    <citation type="submission" date="2019-11" db="EMBL/GenBank/DDBJ databases">
        <title>Venturia inaequalis Genome Resource.</title>
        <authorList>
            <person name="Lichtner F.J."/>
        </authorList>
    </citation>
    <scope>NUCLEOTIDE SEQUENCE [LARGE SCALE GENOMIC DNA]</scope>
    <source>
        <strain evidence="10">Bline_iso_100314</strain>
    </source>
</reference>
<feature type="transmembrane region" description="Helical" evidence="9">
    <location>
        <begin position="489"/>
        <end position="508"/>
    </location>
</feature>
<evidence type="ECO:0000256" key="4">
    <source>
        <dbReference type="ARBA" id="ARBA00022692"/>
    </source>
</evidence>
<comment type="caution">
    <text evidence="10">The sequence shown here is derived from an EMBL/GenBank/DDBJ whole genome shotgun (WGS) entry which is preliminary data.</text>
</comment>
<feature type="transmembrane region" description="Helical" evidence="9">
    <location>
        <begin position="723"/>
        <end position="745"/>
    </location>
</feature>
<keyword evidence="4 9" id="KW-0812">Transmembrane</keyword>
<dbReference type="NCBIfam" id="TIGR00728">
    <property type="entry name" value="OPT_sfam"/>
    <property type="match status" value="1"/>
</dbReference>
<comment type="subcellular location">
    <subcellularLocation>
        <location evidence="1">Membrane</location>
        <topology evidence="1">Multi-pass membrane protein</topology>
    </subcellularLocation>
</comment>
<feature type="transmembrane region" description="Helical" evidence="9">
    <location>
        <begin position="228"/>
        <end position="258"/>
    </location>
</feature>
<keyword evidence="3" id="KW-0813">Transport</keyword>
<feature type="transmembrane region" description="Helical" evidence="9">
    <location>
        <begin position="305"/>
        <end position="324"/>
    </location>
</feature>
<sequence length="757" mass="84368">MSTTPYSPFETLTLVEETAVKSHVVESRLSFDSESQGSKLRSNSTTTISVNEVIHAEDDPTLSPWTFRMWFLGLSLSLFASTVTTISTFKPQPIRINLIFLVVLSHVLGRGLERLIPRKGRIGRFLNPHAFNIKEQTAIVLMAGAAATTAEPMLILAVQKLWYDINPSPFIGLALVFSAQMIGYGVCGFLLGTIVYPSSMVWPSILPVNSLLETLHRDKANSTSRMKVFYVSFAALFMWQVFPQYIMPLLAGVSIFCLSNRWSLLFMRLFGGSMGNEGLGLLNLSFDWQMIAGEKNPLWVPLQTLVNEFGGYFISVALYMGLFYSNTWNAQNLPFLSPMLFDQTSSSKKYVPYDVKKILNRDSSVNMDLVKTMGLPFFTASTASSHTTTNIAIAATVSHMLCWNWNDLKSSWSFLSKESLLRMLKPAQWNWKFWKQRHQVTPEEAGVIDPHYALVVKSYKPLPTWWFAAVWVISVVVGLIAIEAGETSLPCWAFAVSILIGAVLVVFFAAMKAIFGFELPVVVFIQMVGAYLVPRRPIANMYFAAYGFNSLQQAKHMLESFKVAQYAHLAPRCAFTVQIAGTAVGCLMSYLMMEMITTEKMEILKAVEGSNIWSGQALQDHSALTIAWGGLAKELFSIGKRYQMVPLGFLIGVLAPVPFYLLHRLFPNSKSDFSFINTAIIAGSLANLAHGTHSSLLMYYALGFFSQFYIRKYRTDWFLQYNYILSAGMDGGAAVIGFILTFTVFGAGGLSVPFPPC</sequence>
<dbReference type="Pfam" id="PF03169">
    <property type="entry name" value="OPT"/>
    <property type="match status" value="1"/>
</dbReference>
<evidence type="ECO:0008006" key="12">
    <source>
        <dbReference type="Google" id="ProtNLM"/>
    </source>
</evidence>
<dbReference type="Proteomes" id="UP000433883">
    <property type="component" value="Unassembled WGS sequence"/>
</dbReference>
<dbReference type="GO" id="GO:0035673">
    <property type="term" value="F:oligopeptide transmembrane transporter activity"/>
    <property type="evidence" value="ECO:0007669"/>
    <property type="project" value="InterPro"/>
</dbReference>
<feature type="transmembrane region" description="Helical" evidence="9">
    <location>
        <begin position="136"/>
        <end position="158"/>
    </location>
</feature>
<accession>A0A8H3UDR5</accession>
<keyword evidence="5" id="KW-0571">Peptide transport</keyword>
<evidence type="ECO:0000256" key="8">
    <source>
        <dbReference type="ARBA" id="ARBA00023136"/>
    </source>
</evidence>
<feature type="transmembrane region" description="Helical" evidence="9">
    <location>
        <begin position="464"/>
        <end position="482"/>
    </location>
</feature>
<proteinExistence type="inferred from homology"/>
<feature type="transmembrane region" description="Helical" evidence="9">
    <location>
        <begin position="96"/>
        <end position="116"/>
    </location>
</feature>
<protein>
    <recommendedName>
        <fullName evidence="12">OPT superfamily oligopeptide transporter</fullName>
    </recommendedName>
</protein>
<organism evidence="10 11">
    <name type="scientific">Venturia inaequalis</name>
    <name type="common">Apple scab fungus</name>
    <dbReference type="NCBI Taxonomy" id="5025"/>
    <lineage>
        <taxon>Eukaryota</taxon>
        <taxon>Fungi</taxon>
        <taxon>Dikarya</taxon>
        <taxon>Ascomycota</taxon>
        <taxon>Pezizomycotina</taxon>
        <taxon>Dothideomycetes</taxon>
        <taxon>Pleosporomycetidae</taxon>
        <taxon>Venturiales</taxon>
        <taxon>Venturiaceae</taxon>
        <taxon>Venturia</taxon>
    </lineage>
</organism>
<dbReference type="PANTHER" id="PTHR22601">
    <property type="entry name" value="ISP4 LIKE PROTEIN"/>
    <property type="match status" value="1"/>
</dbReference>
<gene>
    <name evidence="10" type="ORF">BLS_005946</name>
</gene>
<dbReference type="InterPro" id="IPR004648">
    <property type="entry name" value="Oligpept_transpt"/>
</dbReference>
<evidence type="ECO:0000256" key="2">
    <source>
        <dbReference type="ARBA" id="ARBA00008807"/>
    </source>
</evidence>
<name>A0A8H3UDR5_VENIN</name>
<dbReference type="OrthoDB" id="9986677at2759"/>
<keyword evidence="7 9" id="KW-1133">Transmembrane helix</keyword>
<dbReference type="InterPro" id="IPR004813">
    <property type="entry name" value="OPT"/>
</dbReference>
<dbReference type="GO" id="GO:0016020">
    <property type="term" value="C:membrane"/>
    <property type="evidence" value="ECO:0007669"/>
    <property type="project" value="UniProtKB-SubCell"/>
</dbReference>
<evidence type="ECO:0000256" key="7">
    <source>
        <dbReference type="ARBA" id="ARBA00022989"/>
    </source>
</evidence>
<dbReference type="GO" id="GO:0015031">
    <property type="term" value="P:protein transport"/>
    <property type="evidence" value="ECO:0007669"/>
    <property type="project" value="UniProtKB-KW"/>
</dbReference>
<evidence type="ECO:0000313" key="11">
    <source>
        <dbReference type="Proteomes" id="UP000433883"/>
    </source>
</evidence>
<evidence type="ECO:0000256" key="5">
    <source>
        <dbReference type="ARBA" id="ARBA00022856"/>
    </source>
</evidence>
<evidence type="ECO:0000256" key="9">
    <source>
        <dbReference type="SAM" id="Phobius"/>
    </source>
</evidence>
<feature type="transmembrane region" description="Helical" evidence="9">
    <location>
        <begin position="675"/>
        <end position="702"/>
    </location>
</feature>